<keyword evidence="8" id="KW-1133">Transmembrane helix</keyword>
<evidence type="ECO:0000256" key="6">
    <source>
        <dbReference type="ARBA" id="ARBA00022692"/>
    </source>
</evidence>
<feature type="region of interest" description="Disordered" evidence="10">
    <location>
        <begin position="65"/>
        <end position="120"/>
    </location>
</feature>
<dbReference type="InterPro" id="IPR051045">
    <property type="entry name" value="TonB-dependent_transducer"/>
</dbReference>
<keyword evidence="9" id="KW-0472">Membrane</keyword>
<evidence type="ECO:0000256" key="5">
    <source>
        <dbReference type="ARBA" id="ARBA00022519"/>
    </source>
</evidence>
<comment type="subcellular location">
    <subcellularLocation>
        <location evidence="1">Cell inner membrane</location>
        <topology evidence="1">Single-pass membrane protein</topology>
        <orientation evidence="1">Periplasmic side</orientation>
    </subcellularLocation>
</comment>
<dbReference type="PANTHER" id="PTHR33446">
    <property type="entry name" value="PROTEIN TONB-RELATED"/>
    <property type="match status" value="1"/>
</dbReference>
<sequence>MSSLSILPDWSVPRPLRLAVTASIALHGLALVARFGVPALQQDAPPLPLNVVLRSALPEPAPVPAARQLPVETPPARVAEPVSKPLPQRPAVMTRPVSTERSAPALARSEPPAPEQAASAPVAPAPVVSASAPARPAPVAEAAPVVALAVHPALDETPDPALLERYGRSLSSLFARQQQYPRLAALRGWEGEVQVRVTIARRGNIVATQIVRSSGFEVLDQNAIQLVASSGPLPRPPEALQNKELQIIVPVLFKLEKPT</sequence>
<dbReference type="GO" id="GO:0055085">
    <property type="term" value="P:transmembrane transport"/>
    <property type="evidence" value="ECO:0007669"/>
    <property type="project" value="InterPro"/>
</dbReference>
<dbReference type="PANTHER" id="PTHR33446:SF2">
    <property type="entry name" value="PROTEIN TONB"/>
    <property type="match status" value="1"/>
</dbReference>
<dbReference type="Gene3D" id="3.30.1150.10">
    <property type="match status" value="1"/>
</dbReference>
<evidence type="ECO:0000313" key="13">
    <source>
        <dbReference type="Proteomes" id="UP000580043"/>
    </source>
</evidence>
<keyword evidence="6" id="KW-0812">Transmembrane</keyword>
<dbReference type="InterPro" id="IPR037682">
    <property type="entry name" value="TonB_C"/>
</dbReference>
<comment type="similarity">
    <text evidence="2">Belongs to the TonB family.</text>
</comment>
<evidence type="ECO:0000256" key="7">
    <source>
        <dbReference type="ARBA" id="ARBA00022927"/>
    </source>
</evidence>
<protein>
    <submittedName>
        <fullName evidence="12">Energy transducer TonB</fullName>
    </submittedName>
</protein>
<keyword evidence="4" id="KW-1003">Cell membrane</keyword>
<dbReference type="PROSITE" id="PS52015">
    <property type="entry name" value="TONB_CTD"/>
    <property type="match status" value="1"/>
</dbReference>
<evidence type="ECO:0000256" key="10">
    <source>
        <dbReference type="SAM" id="MobiDB-lite"/>
    </source>
</evidence>
<evidence type="ECO:0000256" key="4">
    <source>
        <dbReference type="ARBA" id="ARBA00022475"/>
    </source>
</evidence>
<dbReference type="AlphaFoldDB" id="A0A848G993"/>
<dbReference type="EMBL" id="JABBGA010000038">
    <property type="protein sequence ID" value="NML28858.1"/>
    <property type="molecule type" value="Genomic_DNA"/>
</dbReference>
<evidence type="ECO:0000259" key="11">
    <source>
        <dbReference type="PROSITE" id="PS52015"/>
    </source>
</evidence>
<dbReference type="SUPFAM" id="SSF74653">
    <property type="entry name" value="TolA/TonB C-terminal domain"/>
    <property type="match status" value="1"/>
</dbReference>
<evidence type="ECO:0000256" key="9">
    <source>
        <dbReference type="ARBA" id="ARBA00023136"/>
    </source>
</evidence>
<keyword evidence="13" id="KW-1185">Reference proteome</keyword>
<keyword evidence="5" id="KW-0997">Cell inner membrane</keyword>
<accession>A0A848G993</accession>
<feature type="compositionally biased region" description="Low complexity" evidence="10">
    <location>
        <begin position="107"/>
        <end position="120"/>
    </location>
</feature>
<evidence type="ECO:0000256" key="1">
    <source>
        <dbReference type="ARBA" id="ARBA00004383"/>
    </source>
</evidence>
<name>A0A848G993_9RHOO</name>
<dbReference type="GO" id="GO:0098797">
    <property type="term" value="C:plasma membrane protein complex"/>
    <property type="evidence" value="ECO:0007669"/>
    <property type="project" value="TreeGrafter"/>
</dbReference>
<dbReference type="NCBIfam" id="TIGR01352">
    <property type="entry name" value="tonB_Cterm"/>
    <property type="match status" value="1"/>
</dbReference>
<keyword evidence="3" id="KW-0813">Transport</keyword>
<reference evidence="12 13" key="1">
    <citation type="submission" date="2020-04" db="EMBL/GenBank/DDBJ databases">
        <title>Zoogloea sp. G-4-1-14 isolated from soil.</title>
        <authorList>
            <person name="Dahal R.H."/>
        </authorList>
    </citation>
    <scope>NUCLEOTIDE SEQUENCE [LARGE SCALE GENOMIC DNA]</scope>
    <source>
        <strain evidence="12 13">G-4-1-14</strain>
    </source>
</reference>
<keyword evidence="7" id="KW-0653">Protein transport</keyword>
<evidence type="ECO:0000256" key="2">
    <source>
        <dbReference type="ARBA" id="ARBA00006555"/>
    </source>
</evidence>
<evidence type="ECO:0000256" key="3">
    <source>
        <dbReference type="ARBA" id="ARBA00022448"/>
    </source>
</evidence>
<dbReference type="GO" id="GO:0031992">
    <property type="term" value="F:energy transducer activity"/>
    <property type="evidence" value="ECO:0007669"/>
    <property type="project" value="TreeGrafter"/>
</dbReference>
<dbReference type="InterPro" id="IPR006260">
    <property type="entry name" value="TonB/TolA_C"/>
</dbReference>
<gene>
    <name evidence="12" type="ORF">HHL15_24195</name>
</gene>
<dbReference type="Proteomes" id="UP000580043">
    <property type="component" value="Unassembled WGS sequence"/>
</dbReference>
<proteinExistence type="inferred from homology"/>
<dbReference type="RefSeq" id="WP_169148374.1">
    <property type="nucleotide sequence ID" value="NZ_JABBGA010000038.1"/>
</dbReference>
<feature type="domain" description="TonB C-terminal" evidence="11">
    <location>
        <begin position="165"/>
        <end position="259"/>
    </location>
</feature>
<organism evidence="12 13">
    <name type="scientific">Zoogloea dura</name>
    <dbReference type="NCBI Taxonomy" id="2728840"/>
    <lineage>
        <taxon>Bacteria</taxon>
        <taxon>Pseudomonadati</taxon>
        <taxon>Pseudomonadota</taxon>
        <taxon>Betaproteobacteria</taxon>
        <taxon>Rhodocyclales</taxon>
        <taxon>Zoogloeaceae</taxon>
        <taxon>Zoogloea</taxon>
    </lineage>
</organism>
<dbReference type="Pfam" id="PF03544">
    <property type="entry name" value="TonB_C"/>
    <property type="match status" value="1"/>
</dbReference>
<evidence type="ECO:0000313" key="12">
    <source>
        <dbReference type="EMBL" id="NML28858.1"/>
    </source>
</evidence>
<evidence type="ECO:0000256" key="8">
    <source>
        <dbReference type="ARBA" id="ARBA00022989"/>
    </source>
</evidence>
<dbReference type="GO" id="GO:0015031">
    <property type="term" value="P:protein transport"/>
    <property type="evidence" value="ECO:0007669"/>
    <property type="project" value="UniProtKB-KW"/>
</dbReference>
<comment type="caution">
    <text evidence="12">The sequence shown here is derived from an EMBL/GenBank/DDBJ whole genome shotgun (WGS) entry which is preliminary data.</text>
</comment>